<dbReference type="InterPro" id="IPR011051">
    <property type="entry name" value="RmlC_Cupin_sf"/>
</dbReference>
<name>X1TNB5_9ZZZZ</name>
<gene>
    <name evidence="1" type="ORF">S12H4_41473</name>
</gene>
<protein>
    <submittedName>
        <fullName evidence="1">Uncharacterized protein</fullName>
    </submittedName>
</protein>
<dbReference type="AlphaFoldDB" id="X1TNB5"/>
<feature type="non-terminal residue" evidence="1">
    <location>
        <position position="1"/>
    </location>
</feature>
<proteinExistence type="predicted"/>
<accession>X1TNB5</accession>
<dbReference type="SUPFAM" id="SSF51182">
    <property type="entry name" value="RmlC-like cupins"/>
    <property type="match status" value="1"/>
</dbReference>
<dbReference type="InterPro" id="IPR014710">
    <property type="entry name" value="RmlC-like_jellyroll"/>
</dbReference>
<dbReference type="Gene3D" id="2.60.120.10">
    <property type="entry name" value="Jelly Rolls"/>
    <property type="match status" value="1"/>
</dbReference>
<dbReference type="EMBL" id="BARW01025277">
    <property type="protein sequence ID" value="GAJ06838.1"/>
    <property type="molecule type" value="Genomic_DNA"/>
</dbReference>
<comment type="caution">
    <text evidence="1">The sequence shown here is derived from an EMBL/GenBank/DDBJ whole genome shotgun (WGS) entry which is preliminary data.</text>
</comment>
<sequence>WNRNNPDRPLHIDKAMDVINFDQVEAQINFARGLESISGEEREQLCSNQYFTVERWRAPEGYVLDGTCDGSTYEIWGVLDGQATIRGGSDQVEISKVGFALLPAALGNYQLKVLNDATLLKVYTK</sequence>
<evidence type="ECO:0000313" key="1">
    <source>
        <dbReference type="EMBL" id="GAJ06838.1"/>
    </source>
</evidence>
<reference evidence="1" key="1">
    <citation type="journal article" date="2014" name="Front. Microbiol.">
        <title>High frequency of phylogenetically diverse reductive dehalogenase-homologous genes in deep subseafloor sedimentary metagenomes.</title>
        <authorList>
            <person name="Kawai M."/>
            <person name="Futagami T."/>
            <person name="Toyoda A."/>
            <person name="Takaki Y."/>
            <person name="Nishi S."/>
            <person name="Hori S."/>
            <person name="Arai W."/>
            <person name="Tsubouchi T."/>
            <person name="Morono Y."/>
            <person name="Uchiyama I."/>
            <person name="Ito T."/>
            <person name="Fujiyama A."/>
            <person name="Inagaki F."/>
            <person name="Takami H."/>
        </authorList>
    </citation>
    <scope>NUCLEOTIDE SEQUENCE</scope>
    <source>
        <strain evidence="1">Expedition CK06-06</strain>
    </source>
</reference>
<organism evidence="1">
    <name type="scientific">marine sediment metagenome</name>
    <dbReference type="NCBI Taxonomy" id="412755"/>
    <lineage>
        <taxon>unclassified sequences</taxon>
        <taxon>metagenomes</taxon>
        <taxon>ecological metagenomes</taxon>
    </lineage>
</organism>